<comment type="caution">
    <text evidence="2">The sequence shown here is derived from an EMBL/GenBank/DDBJ whole genome shotgun (WGS) entry which is preliminary data.</text>
</comment>
<sequence length="104" mass="10492">MVPVPVAHAVLVTAVLMTAVLVTAVLVTAVLVTTVGVAAVGPLPVAGRGVAAAVLVLVRVHGRILPAVAGPVGRGGPGRSRHRYDRGRSLDIRPLIAQLCSIIA</sequence>
<dbReference type="Proteomes" id="UP000614996">
    <property type="component" value="Unassembled WGS sequence"/>
</dbReference>
<keyword evidence="1" id="KW-0472">Membrane</keyword>
<keyword evidence="1" id="KW-1133">Transmembrane helix</keyword>
<evidence type="ECO:0000256" key="1">
    <source>
        <dbReference type="SAM" id="Phobius"/>
    </source>
</evidence>
<accession>A0A8J4A978</accession>
<keyword evidence="1" id="KW-0812">Transmembrane</keyword>
<keyword evidence="3" id="KW-1185">Reference proteome</keyword>
<proteinExistence type="predicted"/>
<name>A0A8J4A978_9ACTN</name>
<dbReference type="EMBL" id="BOPO01000037">
    <property type="protein sequence ID" value="GIL27106.1"/>
    <property type="molecule type" value="Genomic_DNA"/>
</dbReference>
<dbReference type="AlphaFoldDB" id="A0A8J4A978"/>
<organism evidence="2 3">
    <name type="scientific">Actinocatenispora comari</name>
    <dbReference type="NCBI Taxonomy" id="2807577"/>
    <lineage>
        <taxon>Bacteria</taxon>
        <taxon>Bacillati</taxon>
        <taxon>Actinomycetota</taxon>
        <taxon>Actinomycetes</taxon>
        <taxon>Micromonosporales</taxon>
        <taxon>Micromonosporaceae</taxon>
        <taxon>Actinocatenispora</taxon>
    </lineage>
</organism>
<feature type="transmembrane region" description="Helical" evidence="1">
    <location>
        <begin position="6"/>
        <end position="39"/>
    </location>
</feature>
<evidence type="ECO:0000313" key="2">
    <source>
        <dbReference type="EMBL" id="GIL27106.1"/>
    </source>
</evidence>
<reference evidence="3" key="1">
    <citation type="journal article" date="2021" name="Int. J. Syst. Evol. Microbiol.">
        <title>Actinocatenispora comari sp. nov., an endophytic actinomycete isolated from aerial parts of Comarum salesowianum.</title>
        <authorList>
            <person name="Oyunbileg N."/>
            <person name="Iizaka Y."/>
            <person name="Hamada M."/>
            <person name="Davaapurev B.O."/>
            <person name="Fukumoto A."/>
            <person name="Tsetseg B."/>
            <person name="Kato F."/>
            <person name="Tamura T."/>
            <person name="Batkhuu J."/>
            <person name="Anzai Y."/>
        </authorList>
    </citation>
    <scope>NUCLEOTIDE SEQUENCE [LARGE SCALE GENOMIC DNA]</scope>
    <source>
        <strain evidence="3">NUM-2625</strain>
    </source>
</reference>
<evidence type="ECO:0000313" key="3">
    <source>
        <dbReference type="Proteomes" id="UP000614996"/>
    </source>
</evidence>
<gene>
    <name evidence="2" type="ORF">NUM_23600</name>
</gene>
<protein>
    <submittedName>
        <fullName evidence="2">Uncharacterized protein</fullName>
    </submittedName>
</protein>